<evidence type="ECO:0000313" key="7">
    <source>
        <dbReference type="Proteomes" id="UP000438182"/>
    </source>
</evidence>
<sequence>MHLEFAPSQRSTLGVEWEIALVDRNTGDLVSAAPEILAELATPPKDEDGRPLPHMTAEFQQNTVELVTGVHERVGTAVDELRGLLGRTRAAARGVGDLDLMCAGTHPFAEGRDQRTTEHPRYARFIERTRWWGENMLIWGVHVHVGIEDRDKALPIADGLLRYLPHLLAVSASSPFWNGEATGYASNRTLLFQQLPTAGLPYPLADWASFERYIDDLVRTDVIADSTEFRGDIRVAPQWGTVELRMCDGVSSTRDIAALAALSQCLVELLSTRLDEGVRPSVLQPWYVRENKWRAARYGLAADVIVDVAGTQVPLVDDLRDLLGELEPIAVRLGCARELAHVRDLIDDGGSAARQLAVAEAAGGDLREVVAHLVRELAE</sequence>
<organism evidence="6 7">
    <name type="scientific">Agromyces seonyuensis</name>
    <dbReference type="NCBI Taxonomy" id="2662446"/>
    <lineage>
        <taxon>Bacteria</taxon>
        <taxon>Bacillati</taxon>
        <taxon>Actinomycetota</taxon>
        <taxon>Actinomycetes</taxon>
        <taxon>Micrococcales</taxon>
        <taxon>Microbacteriaceae</taxon>
        <taxon>Agromyces</taxon>
    </lineage>
</organism>
<evidence type="ECO:0000256" key="1">
    <source>
        <dbReference type="ARBA" id="ARBA00022598"/>
    </source>
</evidence>
<dbReference type="NCBIfam" id="TIGR02050">
    <property type="entry name" value="gshA_cyan_rel"/>
    <property type="match status" value="1"/>
</dbReference>
<dbReference type="EMBL" id="WSTA01000023">
    <property type="protein sequence ID" value="MWB98280.1"/>
    <property type="molecule type" value="Genomic_DNA"/>
</dbReference>
<dbReference type="AlphaFoldDB" id="A0A6I4NVD7"/>
<evidence type="ECO:0000256" key="5">
    <source>
        <dbReference type="HAMAP-Rule" id="MF_01609"/>
    </source>
</evidence>
<accession>A0A6I4NVD7</accession>
<dbReference type="PANTHER" id="PTHR36510">
    <property type="entry name" value="GLUTAMATE--CYSTEINE LIGASE 2-RELATED"/>
    <property type="match status" value="1"/>
</dbReference>
<dbReference type="RefSeq" id="WP_160423622.1">
    <property type="nucleotide sequence ID" value="NZ_WSTA01000023.1"/>
</dbReference>
<evidence type="ECO:0000256" key="3">
    <source>
        <dbReference type="ARBA" id="ARBA00022840"/>
    </source>
</evidence>
<protein>
    <recommendedName>
        <fullName evidence="5">Putative glutamate--cysteine ligase 2</fullName>
        <ecNumber evidence="5">6.3.2.2</ecNumber>
    </recommendedName>
    <alternativeName>
        <fullName evidence="5">Gamma-glutamylcysteine synthetase 2</fullName>
        <shortName evidence="5">GCS 2</shortName>
        <shortName evidence="5">Gamma-GCS 2</shortName>
    </alternativeName>
</protein>
<comment type="function">
    <text evidence="5">ATP-dependent carboxylate-amine ligase which exhibits weak glutamate--cysteine ligase activity.</text>
</comment>
<proteinExistence type="inferred from homology"/>
<keyword evidence="1 5" id="KW-0436">Ligase</keyword>
<dbReference type="Gene3D" id="3.30.590.20">
    <property type="match status" value="1"/>
</dbReference>
<dbReference type="Pfam" id="PF04107">
    <property type="entry name" value="GCS2"/>
    <property type="match status" value="1"/>
</dbReference>
<keyword evidence="2 5" id="KW-0547">Nucleotide-binding</keyword>
<keyword evidence="7" id="KW-1185">Reference proteome</keyword>
<dbReference type="InterPro" id="IPR011793">
    <property type="entry name" value="YbdK"/>
</dbReference>
<dbReference type="InterPro" id="IPR050141">
    <property type="entry name" value="GCL_type2/YbdK_subfam"/>
</dbReference>
<reference evidence="6 7" key="1">
    <citation type="submission" date="2019-12" db="EMBL/GenBank/DDBJ databases">
        <authorList>
            <person name="Kim Y.S."/>
        </authorList>
    </citation>
    <scope>NUCLEOTIDE SEQUENCE [LARGE SCALE GENOMIC DNA]</scope>
    <source>
        <strain evidence="6 7">MMS17-SY077</strain>
    </source>
</reference>
<dbReference type="InterPro" id="IPR006336">
    <property type="entry name" value="GCS2"/>
</dbReference>
<dbReference type="PANTHER" id="PTHR36510:SF1">
    <property type="entry name" value="GLUTAMATE--CYSTEINE LIGASE 2-RELATED"/>
    <property type="match status" value="1"/>
</dbReference>
<dbReference type="HAMAP" id="MF_01609">
    <property type="entry name" value="Glu_cys_ligase_2"/>
    <property type="match status" value="1"/>
</dbReference>
<comment type="similarity">
    <text evidence="5">Belongs to the glutamate--cysteine ligase type 2 family. YbdK subfamily.</text>
</comment>
<dbReference type="SUPFAM" id="SSF55931">
    <property type="entry name" value="Glutamine synthetase/guanido kinase"/>
    <property type="match status" value="1"/>
</dbReference>
<evidence type="ECO:0000256" key="2">
    <source>
        <dbReference type="ARBA" id="ARBA00022741"/>
    </source>
</evidence>
<dbReference type="NCBIfam" id="NF010044">
    <property type="entry name" value="PRK13517.1-4"/>
    <property type="match status" value="1"/>
</dbReference>
<dbReference type="NCBIfam" id="NF010042">
    <property type="entry name" value="PRK13517.1-2"/>
    <property type="match status" value="1"/>
</dbReference>
<dbReference type="NCBIfam" id="NF010043">
    <property type="entry name" value="PRK13517.1-3"/>
    <property type="match status" value="1"/>
</dbReference>
<evidence type="ECO:0000313" key="6">
    <source>
        <dbReference type="EMBL" id="MWB98280.1"/>
    </source>
</evidence>
<evidence type="ECO:0000256" key="4">
    <source>
        <dbReference type="ARBA" id="ARBA00048819"/>
    </source>
</evidence>
<comment type="catalytic activity">
    <reaction evidence="4 5">
        <text>L-cysteine + L-glutamate + ATP = gamma-L-glutamyl-L-cysteine + ADP + phosphate + H(+)</text>
        <dbReference type="Rhea" id="RHEA:13285"/>
        <dbReference type="ChEBI" id="CHEBI:15378"/>
        <dbReference type="ChEBI" id="CHEBI:29985"/>
        <dbReference type="ChEBI" id="CHEBI:30616"/>
        <dbReference type="ChEBI" id="CHEBI:35235"/>
        <dbReference type="ChEBI" id="CHEBI:43474"/>
        <dbReference type="ChEBI" id="CHEBI:58173"/>
        <dbReference type="ChEBI" id="CHEBI:456216"/>
        <dbReference type="EC" id="6.3.2.2"/>
    </reaction>
</comment>
<name>A0A6I4NVD7_9MICO</name>
<dbReference type="GO" id="GO:0005524">
    <property type="term" value="F:ATP binding"/>
    <property type="evidence" value="ECO:0007669"/>
    <property type="project" value="UniProtKB-KW"/>
</dbReference>
<comment type="caution">
    <text evidence="6">The sequence shown here is derived from an EMBL/GenBank/DDBJ whole genome shotgun (WGS) entry which is preliminary data.</text>
</comment>
<dbReference type="Proteomes" id="UP000438182">
    <property type="component" value="Unassembled WGS sequence"/>
</dbReference>
<gene>
    <name evidence="6" type="ORF">GB864_06925</name>
</gene>
<dbReference type="GO" id="GO:0004357">
    <property type="term" value="F:glutamate-cysteine ligase activity"/>
    <property type="evidence" value="ECO:0007669"/>
    <property type="project" value="UniProtKB-EC"/>
</dbReference>
<keyword evidence="3 5" id="KW-0067">ATP-binding</keyword>
<dbReference type="EC" id="6.3.2.2" evidence="5"/>
<dbReference type="InterPro" id="IPR014746">
    <property type="entry name" value="Gln_synth/guanido_kin_cat_dom"/>
</dbReference>
<dbReference type="GO" id="GO:0042398">
    <property type="term" value="P:modified amino acid biosynthetic process"/>
    <property type="evidence" value="ECO:0007669"/>
    <property type="project" value="InterPro"/>
</dbReference>